<evidence type="ECO:0000256" key="1">
    <source>
        <dbReference type="SAM" id="Coils"/>
    </source>
</evidence>
<keyword evidence="4" id="KW-1185">Reference proteome</keyword>
<feature type="region of interest" description="Disordered" evidence="2">
    <location>
        <begin position="675"/>
        <end position="708"/>
    </location>
</feature>
<dbReference type="OrthoDB" id="422017at2759"/>
<feature type="region of interest" description="Disordered" evidence="2">
    <location>
        <begin position="771"/>
        <end position="892"/>
    </location>
</feature>
<keyword evidence="1" id="KW-0175">Coiled coil</keyword>
<feature type="region of interest" description="Disordered" evidence="2">
    <location>
        <begin position="723"/>
        <end position="755"/>
    </location>
</feature>
<organism evidence="3 4">
    <name type="scientific">Symbiodinium pilosum</name>
    <name type="common">Dinoflagellate</name>
    <dbReference type="NCBI Taxonomy" id="2952"/>
    <lineage>
        <taxon>Eukaryota</taxon>
        <taxon>Sar</taxon>
        <taxon>Alveolata</taxon>
        <taxon>Dinophyceae</taxon>
        <taxon>Suessiales</taxon>
        <taxon>Symbiodiniaceae</taxon>
        <taxon>Symbiodinium</taxon>
    </lineage>
</organism>
<comment type="caution">
    <text evidence="3">The sequence shown here is derived from an EMBL/GenBank/DDBJ whole genome shotgun (WGS) entry which is preliminary data.</text>
</comment>
<name>A0A812KME1_SYMPI</name>
<gene>
    <name evidence="3" type="ORF">SPIL2461_LOCUS3456</name>
</gene>
<sequence length="892" mass="97578">MADVQVPLLFNISRSGELVELGLDTAPRCELRSQGVQADLAKGNSLRRHNTKEVTGLKKQSESTSPAPLASAAVCRLALGLLGLAPHEKPNTWAEVWLSFQDATCQKLGLSSGLCAKADVGSKAANENWQRQVLSHLRDLLGHKEGEPPVVPVAPYAADGKLIQSSIYEHLDLADFALERITCAVRALQDPERLNRPMLLQEYTEEMAEDVCKDLKQWLEQLSVLLSLYHIFLLEAERERRRLSTKLSSMESKRSAAEVAKQEADRRCKVMEDQWKEEKMRRRAEAVLGISLGDKDPKIYSQKDVDEMFREWEAKYLKPLQDELSDLRDSNDKILNKMASSRSLRRTEIDHERDTERAGIGRAELGLLQTALVASADRVAGELSGLLRRLGESVADGSDLQEIVQAIKALPELDPRFGQVEDVAVVLGRNDLHLLQNALQATSRRVVGELGNRLLQLGEHFASGSPELATIVRAIENLPMAGHHGESNLKTSSVGVNTSGTMVLPASKEDSPDHARAASAVQAELSRMRASLEAELKAAREEAERQRLRAEEALQRLDEDARKAESMITDLRNKLKALEALLQRAGLGKEAAAALSQAGLKDFITGRDVFERLYRDALRRMRVYAETQLRLLNRSAAAFIQTLHDLAAHPLGAVQAAMELQGSQADLSPLQVAGYAAADPRSNRSSPASSPKSMQKSRHPEHPEPSGQYLRRFNTANVEAHVARAGQQGRNAPPSRRGHPMRRAATEGSALSRGMPVRTLRQTLFEGLQDQQPAMPAQPHIEAHGKSMASRRQAQGPGDAGSDQEILASPPMLSIGGMGPRPAPPSQILPRPGTGSGQRSPTRLARSLPGQRPASSGGRGARRQGSGDESQANLPNPRRAHPSLQAQSRSFA</sequence>
<feature type="compositionally biased region" description="Low complexity" evidence="2">
    <location>
        <begin position="676"/>
        <end position="693"/>
    </location>
</feature>
<feature type="coiled-coil region" evidence="1">
    <location>
        <begin position="233"/>
        <end position="267"/>
    </location>
</feature>
<proteinExistence type="predicted"/>
<evidence type="ECO:0000313" key="4">
    <source>
        <dbReference type="Proteomes" id="UP000649617"/>
    </source>
</evidence>
<dbReference type="EMBL" id="CAJNIZ010004224">
    <property type="protein sequence ID" value="CAE7230247.1"/>
    <property type="molecule type" value="Genomic_DNA"/>
</dbReference>
<feature type="coiled-coil region" evidence="1">
    <location>
        <begin position="522"/>
        <end position="581"/>
    </location>
</feature>
<reference evidence="3" key="1">
    <citation type="submission" date="2021-02" db="EMBL/GenBank/DDBJ databases">
        <authorList>
            <person name="Dougan E. K."/>
            <person name="Rhodes N."/>
            <person name="Thang M."/>
            <person name="Chan C."/>
        </authorList>
    </citation>
    <scope>NUCLEOTIDE SEQUENCE</scope>
</reference>
<protein>
    <submittedName>
        <fullName evidence="3">Uncharacterized protein</fullName>
    </submittedName>
</protein>
<dbReference type="AlphaFoldDB" id="A0A812KME1"/>
<evidence type="ECO:0000256" key="2">
    <source>
        <dbReference type="SAM" id="MobiDB-lite"/>
    </source>
</evidence>
<dbReference type="Proteomes" id="UP000649617">
    <property type="component" value="Unassembled WGS sequence"/>
</dbReference>
<accession>A0A812KME1</accession>
<evidence type="ECO:0000313" key="3">
    <source>
        <dbReference type="EMBL" id="CAE7230247.1"/>
    </source>
</evidence>